<organism evidence="2 3">
    <name type="scientific">Chrysochromulina tobinii</name>
    <dbReference type="NCBI Taxonomy" id="1460289"/>
    <lineage>
        <taxon>Eukaryota</taxon>
        <taxon>Haptista</taxon>
        <taxon>Haptophyta</taxon>
        <taxon>Prymnesiophyceae</taxon>
        <taxon>Prymnesiales</taxon>
        <taxon>Chrysochromulinaceae</taxon>
        <taxon>Chrysochromulina</taxon>
    </lineage>
</organism>
<evidence type="ECO:0000313" key="3">
    <source>
        <dbReference type="Proteomes" id="UP000037460"/>
    </source>
</evidence>
<dbReference type="Proteomes" id="UP000037460">
    <property type="component" value="Unassembled WGS sequence"/>
</dbReference>
<feature type="transmembrane region" description="Helical" evidence="1">
    <location>
        <begin position="49"/>
        <end position="73"/>
    </location>
</feature>
<dbReference type="EMBL" id="JWZX01000942">
    <property type="protein sequence ID" value="KOO35219.1"/>
    <property type="molecule type" value="Genomic_DNA"/>
</dbReference>
<name>A0A0M0K8T8_9EUKA</name>
<dbReference type="AlphaFoldDB" id="A0A0M0K8T8"/>
<feature type="transmembrane region" description="Helical" evidence="1">
    <location>
        <begin position="111"/>
        <end position="136"/>
    </location>
</feature>
<keyword evidence="1" id="KW-1133">Transmembrane helix</keyword>
<accession>A0A0M0K8T8</accession>
<comment type="caution">
    <text evidence="2">The sequence shown here is derived from an EMBL/GenBank/DDBJ whole genome shotgun (WGS) entry which is preliminary data.</text>
</comment>
<gene>
    <name evidence="2" type="ORF">Ctob_012724</name>
</gene>
<keyword evidence="3" id="KW-1185">Reference proteome</keyword>
<feature type="transmembrane region" description="Helical" evidence="1">
    <location>
        <begin position="85"/>
        <end position="105"/>
    </location>
</feature>
<reference evidence="3" key="1">
    <citation type="journal article" date="2015" name="PLoS Genet.">
        <title>Genome Sequence and Transcriptome Analyses of Chrysochromulina tobin: Metabolic Tools for Enhanced Algal Fitness in the Prominent Order Prymnesiales (Haptophyceae).</title>
        <authorList>
            <person name="Hovde B.T."/>
            <person name="Deodato C.R."/>
            <person name="Hunsperger H.M."/>
            <person name="Ryken S.A."/>
            <person name="Yost W."/>
            <person name="Jha R.K."/>
            <person name="Patterson J."/>
            <person name="Monnat R.J. Jr."/>
            <person name="Barlow S.B."/>
            <person name="Starkenburg S.R."/>
            <person name="Cattolico R.A."/>
        </authorList>
    </citation>
    <scope>NUCLEOTIDE SEQUENCE</scope>
    <source>
        <strain evidence="3">CCMP291</strain>
    </source>
</reference>
<keyword evidence="1" id="KW-0472">Membrane</keyword>
<evidence type="ECO:0000256" key="1">
    <source>
        <dbReference type="SAM" id="Phobius"/>
    </source>
</evidence>
<protein>
    <submittedName>
        <fullName evidence="2">Uncharacterized protein</fullName>
    </submittedName>
</protein>
<keyword evidence="1" id="KW-0812">Transmembrane</keyword>
<proteinExistence type="predicted"/>
<evidence type="ECO:0000313" key="2">
    <source>
        <dbReference type="EMBL" id="KOO35219.1"/>
    </source>
</evidence>
<sequence>MIIYYFGKVYYSRTLSWACTTLVLLSVPAAALAWHLRPHECLSQESQALAMLAVDYWLAATLLSGPLWYLLAYSFARMDDDQPELLALRGTSAVIVAAASTTLVVQVLPRLVLASATALYVGLSLNLGCWWASLWLRLQTDGLAAHLPPSVRRALLHERPIDWLRRSDWTEMVLRARQMLPLLLLPDGELRHGLAQLPPRLRRRLERPGLAALLPNTARQLLKPWATGPDLLRHQLQQAVGPVAAAALETALVRLADFGASAELRAVVGALAALAVGRRLCGVSSGEITHGLTLRGAQLSWAILEGEKVIENRTVSLPAGWIAIHTGRAPH</sequence>